<gene>
    <name evidence="1" type="ORF">HPB52_013498</name>
</gene>
<reference evidence="1" key="1">
    <citation type="journal article" date="2020" name="Cell">
        <title>Large-Scale Comparative Analyses of Tick Genomes Elucidate Their Genetic Diversity and Vector Capacities.</title>
        <authorList>
            <consortium name="Tick Genome and Microbiome Consortium (TIGMIC)"/>
            <person name="Jia N."/>
            <person name="Wang J."/>
            <person name="Shi W."/>
            <person name="Du L."/>
            <person name="Sun Y."/>
            <person name="Zhan W."/>
            <person name="Jiang J.F."/>
            <person name="Wang Q."/>
            <person name="Zhang B."/>
            <person name="Ji P."/>
            <person name="Bell-Sakyi L."/>
            <person name="Cui X.M."/>
            <person name="Yuan T.T."/>
            <person name="Jiang B.G."/>
            <person name="Yang W.F."/>
            <person name="Lam T.T."/>
            <person name="Chang Q.C."/>
            <person name="Ding S.J."/>
            <person name="Wang X.J."/>
            <person name="Zhu J.G."/>
            <person name="Ruan X.D."/>
            <person name="Zhao L."/>
            <person name="Wei J.T."/>
            <person name="Ye R.Z."/>
            <person name="Que T.C."/>
            <person name="Du C.H."/>
            <person name="Zhou Y.H."/>
            <person name="Cheng J.X."/>
            <person name="Dai P.F."/>
            <person name="Guo W.B."/>
            <person name="Han X.H."/>
            <person name="Huang E.J."/>
            <person name="Li L.F."/>
            <person name="Wei W."/>
            <person name="Gao Y.C."/>
            <person name="Liu J.Z."/>
            <person name="Shao H.Z."/>
            <person name="Wang X."/>
            <person name="Wang C.C."/>
            <person name="Yang T.C."/>
            <person name="Huo Q.B."/>
            <person name="Li W."/>
            <person name="Chen H.Y."/>
            <person name="Chen S.E."/>
            <person name="Zhou L.G."/>
            <person name="Ni X.B."/>
            <person name="Tian J.H."/>
            <person name="Sheng Y."/>
            <person name="Liu T."/>
            <person name="Pan Y.S."/>
            <person name="Xia L.Y."/>
            <person name="Li J."/>
            <person name="Zhao F."/>
            <person name="Cao W.C."/>
        </authorList>
    </citation>
    <scope>NUCLEOTIDE SEQUENCE</scope>
    <source>
        <strain evidence="1">Rsan-2018</strain>
    </source>
</reference>
<dbReference type="EMBL" id="JABSTV010001250">
    <property type="protein sequence ID" value="KAH7956898.1"/>
    <property type="molecule type" value="Genomic_DNA"/>
</dbReference>
<proteinExistence type="predicted"/>
<evidence type="ECO:0000313" key="2">
    <source>
        <dbReference type="Proteomes" id="UP000821837"/>
    </source>
</evidence>
<accession>A0A9D4PYU8</accession>
<organism evidence="1 2">
    <name type="scientific">Rhipicephalus sanguineus</name>
    <name type="common">Brown dog tick</name>
    <name type="synonym">Ixodes sanguineus</name>
    <dbReference type="NCBI Taxonomy" id="34632"/>
    <lineage>
        <taxon>Eukaryota</taxon>
        <taxon>Metazoa</taxon>
        <taxon>Ecdysozoa</taxon>
        <taxon>Arthropoda</taxon>
        <taxon>Chelicerata</taxon>
        <taxon>Arachnida</taxon>
        <taxon>Acari</taxon>
        <taxon>Parasitiformes</taxon>
        <taxon>Ixodida</taxon>
        <taxon>Ixodoidea</taxon>
        <taxon>Ixodidae</taxon>
        <taxon>Rhipicephalinae</taxon>
        <taxon>Rhipicephalus</taxon>
        <taxon>Rhipicephalus</taxon>
    </lineage>
</organism>
<comment type="caution">
    <text evidence="1">The sequence shown here is derived from an EMBL/GenBank/DDBJ whole genome shotgun (WGS) entry which is preliminary data.</text>
</comment>
<dbReference type="AlphaFoldDB" id="A0A9D4PYU8"/>
<protein>
    <submittedName>
        <fullName evidence="1">Uncharacterized protein</fullName>
    </submittedName>
</protein>
<sequence length="363" mass="39152">MSKPDPYPELLPILVRPCPLKKASCSQAFISDSECDVNTGAVNAQEHGRNRFTRAATKACNAQKCGTSELLPILVRPRKVSEDAAFMDLDYFLQGSTPLIRSARICGLASPNAGSASQQQLRRSLTMATGKTPDTYASVLTSHRTPSDAPMDLSGPGASTDAHDQHVEVRASDTPSSAIDKDADWTTALTLRQRKQQALERKRANAAVQDASKTNSHSVPKKKKLYKLPPLPKDDFKIIIRPHQGLPLRNIVSPALAAAIIEACDHHITGEQLLLRIKPGSNIAILSTPHQEVAPKARGIQLLAINGHTHTVKVVIDAYAEVCPTTASAEKEGDACPPPWCGDFEHSYARGEPGGGRVLHDQP</sequence>
<evidence type="ECO:0000313" key="1">
    <source>
        <dbReference type="EMBL" id="KAH7956898.1"/>
    </source>
</evidence>
<reference evidence="1" key="2">
    <citation type="submission" date="2021-09" db="EMBL/GenBank/DDBJ databases">
        <authorList>
            <person name="Jia N."/>
            <person name="Wang J."/>
            <person name="Shi W."/>
            <person name="Du L."/>
            <person name="Sun Y."/>
            <person name="Zhan W."/>
            <person name="Jiang J."/>
            <person name="Wang Q."/>
            <person name="Zhang B."/>
            <person name="Ji P."/>
            <person name="Sakyi L.B."/>
            <person name="Cui X."/>
            <person name="Yuan T."/>
            <person name="Jiang B."/>
            <person name="Yang W."/>
            <person name="Lam T.T.-Y."/>
            <person name="Chang Q."/>
            <person name="Ding S."/>
            <person name="Wang X."/>
            <person name="Zhu J."/>
            <person name="Ruan X."/>
            <person name="Zhao L."/>
            <person name="Wei J."/>
            <person name="Que T."/>
            <person name="Du C."/>
            <person name="Cheng J."/>
            <person name="Dai P."/>
            <person name="Han X."/>
            <person name="Huang E."/>
            <person name="Gao Y."/>
            <person name="Liu J."/>
            <person name="Shao H."/>
            <person name="Ye R."/>
            <person name="Li L."/>
            <person name="Wei W."/>
            <person name="Wang X."/>
            <person name="Wang C."/>
            <person name="Huo Q."/>
            <person name="Li W."/>
            <person name="Guo W."/>
            <person name="Chen H."/>
            <person name="Chen S."/>
            <person name="Zhou L."/>
            <person name="Zhou L."/>
            <person name="Ni X."/>
            <person name="Tian J."/>
            <person name="Zhou Y."/>
            <person name="Sheng Y."/>
            <person name="Liu T."/>
            <person name="Pan Y."/>
            <person name="Xia L."/>
            <person name="Li J."/>
            <person name="Zhao F."/>
            <person name="Cao W."/>
        </authorList>
    </citation>
    <scope>NUCLEOTIDE SEQUENCE</scope>
    <source>
        <strain evidence="1">Rsan-2018</strain>
        <tissue evidence="1">Larvae</tissue>
    </source>
</reference>
<keyword evidence="2" id="KW-1185">Reference proteome</keyword>
<name>A0A9D4PYU8_RHISA</name>
<dbReference type="Proteomes" id="UP000821837">
    <property type="component" value="Unassembled WGS sequence"/>
</dbReference>